<evidence type="ECO:0000313" key="2">
    <source>
        <dbReference type="EMBL" id="QBH95979.1"/>
    </source>
</evidence>
<keyword evidence="1" id="KW-1133">Transmembrane helix</keyword>
<dbReference type="EMBL" id="CP034752">
    <property type="protein sequence ID" value="QBH95979.1"/>
    <property type="molecule type" value="Genomic_DNA"/>
</dbReference>
<gene>
    <name evidence="2" type="ORF">EKN56_05925</name>
</gene>
<feature type="transmembrane region" description="Helical" evidence="1">
    <location>
        <begin position="7"/>
        <end position="24"/>
    </location>
</feature>
<name>A0A411WIG4_9GAMM</name>
<proteinExistence type="predicted"/>
<dbReference type="Pfam" id="PF16931">
    <property type="entry name" value="Phage_holin_8"/>
    <property type="match status" value="1"/>
</dbReference>
<dbReference type="AlphaFoldDB" id="A0A411WIG4"/>
<evidence type="ECO:0000313" key="3">
    <source>
        <dbReference type="Proteomes" id="UP000293154"/>
    </source>
</evidence>
<accession>A0A411WIG4</accession>
<dbReference type="InterPro" id="IPR032637">
    <property type="entry name" value="Phage_holin-like"/>
</dbReference>
<dbReference type="KEGG" id="prag:EKN56_05925"/>
<evidence type="ECO:0000256" key="1">
    <source>
        <dbReference type="SAM" id="Phobius"/>
    </source>
</evidence>
<reference evidence="2 3" key="1">
    <citation type="submission" date="2019-03" db="EMBL/GenBank/DDBJ databases">
        <title>Pragia sp. nov. isolated from the gut tract of Carduelis flavirostris.</title>
        <authorList>
            <person name="Ge Y."/>
        </authorList>
    </citation>
    <scope>NUCLEOTIDE SEQUENCE [LARGE SCALE GENOMIC DNA]</scope>
    <source>
        <strain evidence="2 3">CF-458</strain>
    </source>
</reference>
<feature type="transmembrane region" description="Helical" evidence="1">
    <location>
        <begin position="55"/>
        <end position="81"/>
    </location>
</feature>
<keyword evidence="1" id="KW-0812">Transmembrane</keyword>
<keyword evidence="1" id="KW-0472">Membrane</keyword>
<sequence length="135" mass="14203">MAEPTSAVVSGGLLLGVAVPGYLAGLDPSVIIASFAGAAVFMATAIDFPVWQRIILFLVSIALGVFGADVAAKILTVVLSVPLRDVTIPQSFGAAITSASAVRVLMSFSKPSRDGESIWSRFWFKKRDSNNEGEE</sequence>
<dbReference type="OrthoDB" id="6506755at2"/>
<organism evidence="2 3">
    <name type="scientific">Limnobaculum zhutongyuii</name>
    <dbReference type="NCBI Taxonomy" id="2498113"/>
    <lineage>
        <taxon>Bacteria</taxon>
        <taxon>Pseudomonadati</taxon>
        <taxon>Pseudomonadota</taxon>
        <taxon>Gammaproteobacteria</taxon>
        <taxon>Enterobacterales</taxon>
        <taxon>Budviciaceae</taxon>
        <taxon>Limnobaculum</taxon>
    </lineage>
</organism>
<evidence type="ECO:0008006" key="4">
    <source>
        <dbReference type="Google" id="ProtNLM"/>
    </source>
</evidence>
<keyword evidence="3" id="KW-1185">Reference proteome</keyword>
<feature type="transmembrane region" description="Helical" evidence="1">
    <location>
        <begin position="30"/>
        <end position="48"/>
    </location>
</feature>
<dbReference type="Proteomes" id="UP000293154">
    <property type="component" value="Chromosome"/>
</dbReference>
<dbReference type="RefSeq" id="WP_130590959.1">
    <property type="nucleotide sequence ID" value="NZ_CP034752.1"/>
</dbReference>
<protein>
    <recommendedName>
        <fullName evidence="4">Phage holin</fullName>
    </recommendedName>
</protein>